<organism evidence="2 3">
    <name type="scientific">Lachancea thermotolerans (strain ATCC 56472 / CBS 6340 / NRRL Y-8284)</name>
    <name type="common">Yeast</name>
    <name type="synonym">Kluyveromyces thermotolerans</name>
    <dbReference type="NCBI Taxonomy" id="559295"/>
    <lineage>
        <taxon>Eukaryota</taxon>
        <taxon>Fungi</taxon>
        <taxon>Dikarya</taxon>
        <taxon>Ascomycota</taxon>
        <taxon>Saccharomycotina</taxon>
        <taxon>Saccharomycetes</taxon>
        <taxon>Saccharomycetales</taxon>
        <taxon>Saccharomycetaceae</taxon>
        <taxon>Lachancea</taxon>
    </lineage>
</organism>
<protein>
    <submittedName>
        <fullName evidence="2">KLTH0E15202p</fullName>
    </submittedName>
</protein>
<dbReference type="AlphaFoldDB" id="C5DIU2"/>
<evidence type="ECO:0000313" key="3">
    <source>
        <dbReference type="Proteomes" id="UP000002036"/>
    </source>
</evidence>
<dbReference type="Pfam" id="PF04938">
    <property type="entry name" value="SIP1"/>
    <property type="match status" value="1"/>
</dbReference>
<dbReference type="STRING" id="559295.C5DIU2"/>
<evidence type="ECO:0000313" key="2">
    <source>
        <dbReference type="EMBL" id="CAR23703.1"/>
    </source>
</evidence>
<feature type="region of interest" description="Disordered" evidence="1">
    <location>
        <begin position="1"/>
        <end position="25"/>
    </location>
</feature>
<dbReference type="InParanoid" id="C5DIU2"/>
<dbReference type="InterPro" id="IPR035426">
    <property type="entry name" value="Gemin2/Brr1"/>
</dbReference>
<dbReference type="EMBL" id="CU928169">
    <property type="protein sequence ID" value="CAR23703.1"/>
    <property type="molecule type" value="Genomic_DNA"/>
</dbReference>
<dbReference type="KEGG" id="lth:KLTH0E15202g"/>
<dbReference type="FunCoup" id="C5DIU2">
    <property type="interactions" value="132"/>
</dbReference>
<accession>C5DIU2</accession>
<keyword evidence="3" id="KW-1185">Reference proteome</keyword>
<dbReference type="GO" id="GO:0030532">
    <property type="term" value="C:small nuclear ribonucleoprotein complex"/>
    <property type="evidence" value="ECO:0007669"/>
    <property type="project" value="InterPro"/>
</dbReference>
<dbReference type="GeneID" id="8292311"/>
<proteinExistence type="predicted"/>
<dbReference type="HOGENOM" id="CLU_748374_0_0_1"/>
<dbReference type="Gene3D" id="1.20.58.1070">
    <property type="match status" value="1"/>
</dbReference>
<name>C5DIU2_LACTC</name>
<dbReference type="OrthoDB" id="428895at2759"/>
<dbReference type="InterPro" id="IPR023251">
    <property type="entry name" value="Brr1"/>
</dbReference>
<dbReference type="Proteomes" id="UP000002036">
    <property type="component" value="Chromosome E"/>
</dbReference>
<sequence>MAQRKAPRAEAKPNNGSTETQGMDPLFGQSRAFALEGAMVNPEVRKYLKTVRSQALSTLGADPGVSARKGLRRNNNNDMYDEEPVVHQDLLRFDKHKSQWLEWFDDLKSSAQSFDYGTEGYEPETLDLLLFYFKQYLQGLKNTASGEDETLDIILGVLKDHETSTQDASLDIDEEWASNLLRQLRTNKQKKVETVADLKRFITEPSTLPKNFNAWHYFVTKTEPSRALLEKMPPEEVFRLASYFVQWLADIPKGKNATRLSAWAFYVLLFLQDQLPAQEVSVLRDLGKKARHLKLRSLSSGNSLPNIQAPYDIIGTKDSPNTFSAIDLTLVVVACKYGQLDLIDWTESRV</sequence>
<dbReference type="GO" id="GO:0000387">
    <property type="term" value="P:spliceosomal snRNP assembly"/>
    <property type="evidence" value="ECO:0007669"/>
    <property type="project" value="InterPro"/>
</dbReference>
<dbReference type="RefSeq" id="XP_002554140.1">
    <property type="nucleotide sequence ID" value="XM_002554094.1"/>
</dbReference>
<dbReference type="PRINTS" id="PR02039">
    <property type="entry name" value="SPLICEFRBRR1"/>
</dbReference>
<reference evidence="2 3" key="1">
    <citation type="journal article" date="2009" name="Genome Res.">
        <title>Comparative genomics of protoploid Saccharomycetaceae.</title>
        <authorList>
            <consortium name="The Genolevures Consortium"/>
            <person name="Souciet J.-L."/>
            <person name="Dujon B."/>
            <person name="Gaillardin C."/>
            <person name="Johnston M."/>
            <person name="Baret P.V."/>
            <person name="Cliften P."/>
            <person name="Sherman D.J."/>
            <person name="Weissenbach J."/>
            <person name="Westhof E."/>
            <person name="Wincker P."/>
            <person name="Jubin C."/>
            <person name="Poulain J."/>
            <person name="Barbe V."/>
            <person name="Segurens B."/>
            <person name="Artiguenave F."/>
            <person name="Anthouard V."/>
            <person name="Vacherie B."/>
            <person name="Val M.-E."/>
            <person name="Fulton R.S."/>
            <person name="Minx P."/>
            <person name="Wilson R."/>
            <person name="Durrens P."/>
            <person name="Jean G."/>
            <person name="Marck C."/>
            <person name="Martin T."/>
            <person name="Nikolski M."/>
            <person name="Rolland T."/>
            <person name="Seret M.-L."/>
            <person name="Casaregola S."/>
            <person name="Despons L."/>
            <person name="Fairhead C."/>
            <person name="Fischer G."/>
            <person name="Lafontaine I."/>
            <person name="Leh V."/>
            <person name="Lemaire M."/>
            <person name="de Montigny J."/>
            <person name="Neuveglise C."/>
            <person name="Thierry A."/>
            <person name="Blanc-Lenfle I."/>
            <person name="Bleykasten C."/>
            <person name="Diffels J."/>
            <person name="Fritsch E."/>
            <person name="Frangeul L."/>
            <person name="Goeffon A."/>
            <person name="Jauniaux N."/>
            <person name="Kachouri-Lafond R."/>
            <person name="Payen C."/>
            <person name="Potier S."/>
            <person name="Pribylova L."/>
            <person name="Ozanne C."/>
            <person name="Richard G.-F."/>
            <person name="Sacerdot C."/>
            <person name="Straub M.-L."/>
            <person name="Talla E."/>
        </authorList>
    </citation>
    <scope>NUCLEOTIDE SEQUENCE [LARGE SCALE GENOMIC DNA]</scope>
    <source>
        <strain evidence="3">ATCC 56472 / CBS 6340 / NRRL Y-8284</strain>
    </source>
</reference>
<dbReference type="eggNOG" id="ENOG502S02X">
    <property type="taxonomic scope" value="Eukaryota"/>
</dbReference>
<dbReference type="OMA" id="NEPSHSI"/>
<gene>
    <name evidence="2" type="ordered locus">KLTH0E15202g</name>
</gene>
<evidence type="ECO:0000256" key="1">
    <source>
        <dbReference type="SAM" id="MobiDB-lite"/>
    </source>
</evidence>